<dbReference type="EMBL" id="FR695874">
    <property type="protein sequence ID" value="CBX30348.1"/>
    <property type="molecule type" value="Genomic_DNA"/>
</dbReference>
<dbReference type="EMBL" id="FR695879">
    <property type="protein sequence ID" value="CBX31789.1"/>
    <property type="molecule type" value="Genomic_DNA"/>
</dbReference>
<evidence type="ECO:0000313" key="3">
    <source>
        <dbReference type="EMBL" id="CBX28560.1"/>
    </source>
</evidence>
<dbReference type="Pfam" id="PF20586">
    <property type="entry name" value="DUF6788"/>
    <property type="match status" value="1"/>
</dbReference>
<protein>
    <recommendedName>
        <fullName evidence="1">DUF6788 domain-containing protein</fullName>
    </recommendedName>
</protein>
<reference evidence="2" key="1">
    <citation type="journal article" date="2011" name="Environ. Microbiol.">
        <title>Genomic insights into the metabolic potential of the polycyclic aromatic hydrocarbon degrading sulfate-reducing Deltaproteobacterium N47.</title>
        <authorList>
            <person name="Bergmann F."/>
            <person name="Selesi D."/>
            <person name="Weinmaier T."/>
            <person name="Tischler P."/>
            <person name="Rattei T."/>
            <person name="Meckenstock R.U."/>
        </authorList>
    </citation>
    <scope>NUCLEOTIDE SEQUENCE</scope>
</reference>
<feature type="domain" description="DUF6788" evidence="1">
    <location>
        <begin position="6"/>
        <end position="62"/>
    </location>
</feature>
<organism evidence="2">
    <name type="scientific">uncultured Desulfobacterium sp</name>
    <dbReference type="NCBI Taxonomy" id="201089"/>
    <lineage>
        <taxon>Bacteria</taxon>
        <taxon>Pseudomonadati</taxon>
        <taxon>Thermodesulfobacteriota</taxon>
        <taxon>Desulfobacteria</taxon>
        <taxon>Desulfobacterales</taxon>
        <taxon>Desulfobacteriaceae</taxon>
        <taxon>Desulfobacterium</taxon>
        <taxon>environmental samples</taxon>
    </lineage>
</organism>
<proteinExistence type="predicted"/>
<dbReference type="InterPro" id="IPR046738">
    <property type="entry name" value="DUF6788"/>
</dbReference>
<dbReference type="EMBL" id="FR695872">
    <property type="protein sequence ID" value="CBX29239.1"/>
    <property type="molecule type" value="Genomic_DNA"/>
</dbReference>
<evidence type="ECO:0000259" key="1">
    <source>
        <dbReference type="Pfam" id="PF20586"/>
    </source>
</evidence>
<dbReference type="EMBL" id="FR695868">
    <property type="protein sequence ID" value="CBX28560.1"/>
    <property type="molecule type" value="Genomic_DNA"/>
</dbReference>
<evidence type="ECO:0000313" key="6">
    <source>
        <dbReference type="EMBL" id="CBX31789.1"/>
    </source>
</evidence>
<evidence type="ECO:0000313" key="2">
    <source>
        <dbReference type="EMBL" id="CBX28542.1"/>
    </source>
</evidence>
<dbReference type="EMBL" id="FR695868">
    <property type="protein sequence ID" value="CBX28542.1"/>
    <property type="molecule type" value="Genomic_DNA"/>
</dbReference>
<accession>E1YD98</accession>
<sequence>MEREHLYRQLQETGDFRRGIISVVYRKCGKKNCACAKEGHPGHGPQHLWNTTIKGKSYAKSVKLGPELQKYLEEIANHQRYVKLCEEIVLVNERICDLRPVPEVKDDQELAELKKKLQSLFMKKYKMR</sequence>
<dbReference type="AlphaFoldDB" id="E1YD98"/>
<evidence type="ECO:0000313" key="4">
    <source>
        <dbReference type="EMBL" id="CBX29239.1"/>
    </source>
</evidence>
<gene>
    <name evidence="5" type="ORF">N47_D31570</name>
    <name evidence="2" type="ORF">N47_G38660</name>
    <name evidence="3" type="ORF">N47_G38840</name>
    <name evidence="4" type="ORF">N47_J02200</name>
    <name evidence="6" type="ORF">N47_N26140</name>
</gene>
<name>E1YD98_9BACT</name>
<evidence type="ECO:0000313" key="5">
    <source>
        <dbReference type="EMBL" id="CBX30348.1"/>
    </source>
</evidence>